<sequence>MKVLADIGHPAHVHFYKNAWKCLIEAGHEVVVSSRAKECAVDLLDALGVEHRCLSRQNDGRPQGMGREYVSRLRNLVGLVHAERPDVLTGVGGIFAAHAGVLCRRPSVVFYDTENATLQNALTYPVATRLYVPDCYKGWTPNRRTVRYPGYHELAYLRPKYFVPNRELALLHCGLAPFGDTFLVRVVSWQANHDLGEKGWSETTLRAVVHKLEELGRVVISTETPLPPDLARYVYQGPPEHLHHLLAFCRACIGESATLVSESAVLGVPALYAAETSRGYLEDLQDQYGLVTVLRSTEPKAVCQGISRMLDAPLSDVRDRHARLLENSCDVTETIYGALTAETL</sequence>
<name>A0A363UIW2_9GAMM</name>
<evidence type="ECO:0000313" key="2">
    <source>
        <dbReference type="Proteomes" id="UP000251800"/>
    </source>
</evidence>
<protein>
    <recommendedName>
        <fullName evidence="3">DUF354 domain-containing protein</fullName>
    </recommendedName>
</protein>
<comment type="caution">
    <text evidence="1">The sequence shown here is derived from an EMBL/GenBank/DDBJ whole genome shotgun (WGS) entry which is preliminary data.</text>
</comment>
<dbReference type="PIRSF" id="PIRSF005357">
    <property type="entry name" value="UCP005357"/>
    <property type="match status" value="1"/>
</dbReference>
<dbReference type="InterPro" id="IPR007152">
    <property type="entry name" value="DUF354"/>
</dbReference>
<accession>A0A363UIW2</accession>
<dbReference type="AlphaFoldDB" id="A0A363UIW2"/>
<dbReference type="SUPFAM" id="SSF53756">
    <property type="entry name" value="UDP-Glycosyltransferase/glycogen phosphorylase"/>
    <property type="match status" value="1"/>
</dbReference>
<evidence type="ECO:0000313" key="1">
    <source>
        <dbReference type="EMBL" id="PWN55360.1"/>
    </source>
</evidence>
<dbReference type="Pfam" id="PF04007">
    <property type="entry name" value="DUF354"/>
    <property type="match status" value="1"/>
</dbReference>
<dbReference type="PANTHER" id="PTHR39662">
    <property type="entry name" value="DUF354 DOMAIN-CONTAINING PROTEIN-RELATED"/>
    <property type="match status" value="1"/>
</dbReference>
<dbReference type="EMBL" id="QEQK01000011">
    <property type="protein sequence ID" value="PWN55360.1"/>
    <property type="molecule type" value="Genomic_DNA"/>
</dbReference>
<organism evidence="1 2">
    <name type="scientific">Abyssibacter profundi</name>
    <dbReference type="NCBI Taxonomy" id="2182787"/>
    <lineage>
        <taxon>Bacteria</taxon>
        <taxon>Pseudomonadati</taxon>
        <taxon>Pseudomonadota</taxon>
        <taxon>Gammaproteobacteria</taxon>
        <taxon>Chromatiales</taxon>
        <taxon>Oceanococcaceae</taxon>
        <taxon>Abyssibacter</taxon>
    </lineage>
</organism>
<evidence type="ECO:0008006" key="3">
    <source>
        <dbReference type="Google" id="ProtNLM"/>
    </source>
</evidence>
<dbReference type="OrthoDB" id="7058268at2"/>
<dbReference type="Proteomes" id="UP000251800">
    <property type="component" value="Unassembled WGS sequence"/>
</dbReference>
<keyword evidence="2" id="KW-1185">Reference proteome</keyword>
<gene>
    <name evidence="1" type="ORF">DEH80_12825</name>
</gene>
<proteinExistence type="predicted"/>
<dbReference type="RefSeq" id="WP_109720902.1">
    <property type="nucleotide sequence ID" value="NZ_QEQK01000011.1"/>
</dbReference>
<reference evidence="1 2" key="1">
    <citation type="submission" date="2018-05" db="EMBL/GenBank/DDBJ databases">
        <title>Abyssibacter profundi OUC007T gen. nov., sp. nov, a marine bacterium isolated from seawater of the Mariana Trench.</title>
        <authorList>
            <person name="Zhou S."/>
        </authorList>
    </citation>
    <scope>NUCLEOTIDE SEQUENCE [LARGE SCALE GENOMIC DNA]</scope>
    <source>
        <strain evidence="1 2">OUC007</strain>
    </source>
</reference>
<dbReference type="PANTHER" id="PTHR39662:SF1">
    <property type="entry name" value="DUF354 DOMAIN-CONTAINING PROTEIN"/>
    <property type="match status" value="1"/>
</dbReference>